<keyword evidence="4" id="KW-0493">Microtubule</keyword>
<feature type="compositionally biased region" description="Polar residues" evidence="6">
    <location>
        <begin position="177"/>
        <end position="194"/>
    </location>
</feature>
<organism evidence="9 10">
    <name type="scientific">Dermatophagoides pteronyssinus</name>
    <name type="common">European house dust mite</name>
    <dbReference type="NCBI Taxonomy" id="6956"/>
    <lineage>
        <taxon>Eukaryota</taxon>
        <taxon>Metazoa</taxon>
        <taxon>Ecdysozoa</taxon>
        <taxon>Arthropoda</taxon>
        <taxon>Chelicerata</taxon>
        <taxon>Arachnida</taxon>
        <taxon>Acari</taxon>
        <taxon>Acariformes</taxon>
        <taxon>Sarcoptiformes</taxon>
        <taxon>Astigmata</taxon>
        <taxon>Psoroptidia</taxon>
        <taxon>Analgoidea</taxon>
        <taxon>Pyroglyphidae</taxon>
        <taxon>Dermatophagoidinae</taxon>
        <taxon>Dermatophagoides</taxon>
    </lineage>
</organism>
<feature type="domain" description="Gamma tubulin complex component C-terminal" evidence="7">
    <location>
        <begin position="857"/>
        <end position="1381"/>
    </location>
</feature>
<evidence type="ECO:0000256" key="5">
    <source>
        <dbReference type="ARBA" id="ARBA00023212"/>
    </source>
</evidence>
<evidence type="ECO:0000259" key="8">
    <source>
        <dbReference type="Pfam" id="PF17681"/>
    </source>
</evidence>
<dbReference type="Proteomes" id="UP000887458">
    <property type="component" value="Unassembled WGS sequence"/>
</dbReference>
<feature type="compositionally biased region" description="Basic residues" evidence="6">
    <location>
        <begin position="330"/>
        <end position="339"/>
    </location>
</feature>
<feature type="compositionally biased region" description="Low complexity" evidence="6">
    <location>
        <begin position="1016"/>
        <end position="1025"/>
    </location>
</feature>
<sequence length="1395" mass="159307">MDHHQPHQQQQQQSSNMNRKFNNNNNHNNHQQRYSTLSSTSSLSSASSSSTMAMMVNHQQHLSSNSNNKYELENSVSELFRLFNVTEAKNFNRETISERFEKSINRQSSKPFSIFYNRLSDNQKFVEQYNPLKCQNSKEVDPFVRFLVRVREDKNMSNFMNNYNDIVMNKSKFCPNSTSKNTNNSQIPTTIQINRRTTTSNASSSSPRITRPTSATSTLLNMVNQTDFNPLKYQMSTAEQSSNNLVKSKTIGAMRSIAGKSPLRSLQTPSKFNHNNNNNPTLLASPLTTVTVNVDNSGQKNNGQDDMNDISFASQTSTTTTTTTLNLKKSSNHQQHHHNNNNQNQNRKVPPYLSRDFHPCDWPKENDCFNTIGQYPVQEQEQLLLRDLLFVLIGIEGRFIRLLRSQDSSHYKLMLDPSTDHFFAVTTQRILKICYHYSTIISFVESRVYGLVNQALVASIHQHLYDYNMTICQMEDSLMKNDLFLQKMFFILLPYFSTFALLKEICAKLYKNKSVGGSVLTLLHEKTKSIQGMDNNALELCLTLTKSAAIPYFDIMKTWIYYGEIGDPRKEFFIEDTHSQQSIGVIGNYYNNNNNPNGERLTTDNINSSNNNIQSQNQSHQQNDQDLVESDDEYDDDFGKFNDKYWDVRYRINSSKTPCFLRKYEQVIYKTGKYVSIINKVKQLFLKSSKVIPIPQSIFQQQQQQQQLQQQLHNQGATTTVGSSILQSDSVSSFVPKQYGTNTNSPFMFMNNPNVNNHNYYGHNNHPSTNPMMADNTSFAYSMASSSSSNASSSGGGGGGRVNTPIQPANTMAAIFTPKPEEIYYSFDESTYLTPIQSAYEEASSQLLHILVHESQLVETFNAVRHYMLLSMGDFIVHFMKFASKDLCKRTDSVVQHRLDSMMGMALGISVCHSDRQYLKDDPHVEFVGKSFLKQIYQIMKPFATQEDNSFSTSFVNDPSPSSSYLLRCDEDADDDDDNDVALNRSIISSVIEDQDFNATADSIDSIIRRPPKYLNNKNTNSPKSKSLDNKSIGGGGGGSTLKKKPITMLETNHPCESSKLFCYESLMLKFDVPFPLSLIFTQKSVVCYELLFRYIFLCRYAEMELEETWKDNILNVQLKRCDTLSLLNQLTNNGTDQQQQDQTKQARLLAKSFKSIHKKAFALRYKMIAFVRNFHYFYAFEVIDPSFSQFISQITKRGSSLDSVIECHEKFLEHCFSSCFLTSLEITTIIIKIFTLCIELSHLLKDSIDAEDQSTMMESSCFFGQQSSSSQSSYPKQTTGISKNLAKEFDSAANSEDEDLIQEKLNRIYFSNRIFGGLSNHQNKGLGQAGGSYTIKEIIDKANTEFDSLVSQLLKKIYSDNCEYHMMFPFVARLDYNDFYRFQIMDLKNSSFVS</sequence>
<comment type="subcellular location">
    <subcellularLocation>
        <location evidence="1">Cytoplasm</location>
        <location evidence="1">Cytoskeleton</location>
    </subcellularLocation>
</comment>
<dbReference type="PANTHER" id="PTHR19302">
    <property type="entry name" value="GAMMA TUBULIN COMPLEX PROTEIN"/>
    <property type="match status" value="1"/>
</dbReference>
<feature type="domain" description="Gamma tubulin complex component protein N-terminal" evidence="8">
    <location>
        <begin position="385"/>
        <end position="854"/>
    </location>
</feature>
<feature type="compositionally biased region" description="Low complexity" evidence="6">
    <location>
        <begin position="195"/>
        <end position="218"/>
    </location>
</feature>
<feature type="region of interest" description="Disordered" evidence="6">
    <location>
        <begin position="1014"/>
        <end position="1040"/>
    </location>
</feature>
<dbReference type="Gene3D" id="1.20.120.1900">
    <property type="entry name" value="Gamma-tubulin complex, C-terminal domain"/>
    <property type="match status" value="1"/>
</dbReference>
<feature type="compositionally biased region" description="Low complexity" evidence="6">
    <location>
        <begin position="22"/>
        <end position="50"/>
    </location>
</feature>
<feature type="region of interest" description="Disordered" evidence="6">
    <location>
        <begin position="328"/>
        <end position="351"/>
    </location>
</feature>
<gene>
    <name evidence="9" type="primary">TUBGCP2</name>
    <name evidence="9" type="ORF">DERP_010935</name>
</gene>
<evidence type="ECO:0000256" key="4">
    <source>
        <dbReference type="ARBA" id="ARBA00022701"/>
    </source>
</evidence>
<dbReference type="PANTHER" id="PTHR19302:SF13">
    <property type="entry name" value="GAMMA-TUBULIN COMPLEX COMPONENT 2"/>
    <property type="match status" value="1"/>
</dbReference>
<proteinExistence type="inferred from homology"/>
<dbReference type="InterPro" id="IPR041470">
    <property type="entry name" value="GCP_N"/>
</dbReference>
<keyword evidence="3" id="KW-0963">Cytoplasm</keyword>
<dbReference type="InterPro" id="IPR042241">
    <property type="entry name" value="GCP_C_sf"/>
</dbReference>
<comment type="caution">
    <text evidence="9">The sequence shown here is derived from an EMBL/GenBank/DDBJ whole genome shotgun (WGS) entry which is preliminary data.</text>
</comment>
<evidence type="ECO:0000256" key="6">
    <source>
        <dbReference type="SAM" id="MobiDB-lite"/>
    </source>
</evidence>
<evidence type="ECO:0000313" key="10">
    <source>
        <dbReference type="Proteomes" id="UP000887458"/>
    </source>
</evidence>
<evidence type="ECO:0000256" key="2">
    <source>
        <dbReference type="ARBA" id="ARBA00010337"/>
    </source>
</evidence>
<evidence type="ECO:0000313" key="9">
    <source>
        <dbReference type="EMBL" id="KAH9426367.1"/>
    </source>
</evidence>
<reference evidence="9 10" key="2">
    <citation type="journal article" date="2022" name="Mol. Biol. Evol.">
        <title>Comparative Genomics Reveals Insights into the Divergent Evolution of Astigmatic Mites and Household Pest Adaptations.</title>
        <authorList>
            <person name="Xiong Q."/>
            <person name="Wan A.T."/>
            <person name="Liu X."/>
            <person name="Fung C.S."/>
            <person name="Xiao X."/>
            <person name="Malainual N."/>
            <person name="Hou J."/>
            <person name="Wang L."/>
            <person name="Wang M."/>
            <person name="Yang K.Y."/>
            <person name="Cui Y."/>
            <person name="Leung E.L."/>
            <person name="Nong W."/>
            <person name="Shin S.K."/>
            <person name="Au S.W."/>
            <person name="Jeong K.Y."/>
            <person name="Chew F.T."/>
            <person name="Hui J.H."/>
            <person name="Leung T.F."/>
            <person name="Tungtrongchitr A."/>
            <person name="Zhong N."/>
            <person name="Liu Z."/>
            <person name="Tsui S.K."/>
        </authorList>
    </citation>
    <scope>NUCLEOTIDE SEQUENCE [LARGE SCALE GENOMIC DNA]</scope>
    <source>
        <strain evidence="9">Derp</strain>
    </source>
</reference>
<dbReference type="InterPro" id="IPR007259">
    <property type="entry name" value="GCP"/>
</dbReference>
<feature type="region of interest" description="Disordered" evidence="6">
    <location>
        <begin position="1"/>
        <end position="50"/>
    </location>
</feature>
<accession>A0ABQ8JUY5</accession>
<dbReference type="EMBL" id="NJHN03000011">
    <property type="protein sequence ID" value="KAH9426367.1"/>
    <property type="molecule type" value="Genomic_DNA"/>
</dbReference>
<comment type="similarity">
    <text evidence="2">Belongs to the TUBGCP family.</text>
</comment>
<keyword evidence="10" id="KW-1185">Reference proteome</keyword>
<protein>
    <submittedName>
        <fullName evidence="9">Gamma-tubulin complex component 2</fullName>
    </submittedName>
</protein>
<reference evidence="9 10" key="1">
    <citation type="journal article" date="2018" name="J. Allergy Clin. Immunol.">
        <title>High-quality assembly of Dermatophagoides pteronyssinus genome and transcriptome reveals a wide range of novel allergens.</title>
        <authorList>
            <person name="Liu X.Y."/>
            <person name="Yang K.Y."/>
            <person name="Wang M.Q."/>
            <person name="Kwok J.S."/>
            <person name="Zeng X."/>
            <person name="Yang Z."/>
            <person name="Xiao X.J."/>
            <person name="Lau C.P."/>
            <person name="Li Y."/>
            <person name="Huang Z.M."/>
            <person name="Ba J.G."/>
            <person name="Yim A.K."/>
            <person name="Ouyang C.Y."/>
            <person name="Ngai S.M."/>
            <person name="Chan T.F."/>
            <person name="Leung E.L."/>
            <person name="Liu L."/>
            <person name="Liu Z.G."/>
            <person name="Tsui S.K."/>
        </authorList>
    </citation>
    <scope>NUCLEOTIDE SEQUENCE [LARGE SCALE GENOMIC DNA]</scope>
    <source>
        <strain evidence="9">Derp</strain>
    </source>
</reference>
<feature type="region of interest" description="Disordered" evidence="6">
    <location>
        <begin position="606"/>
        <end position="634"/>
    </location>
</feature>
<feature type="compositionally biased region" description="Low complexity" evidence="6">
    <location>
        <begin position="606"/>
        <end position="625"/>
    </location>
</feature>
<dbReference type="Pfam" id="PF17681">
    <property type="entry name" value="GCP_N_terminal"/>
    <property type="match status" value="1"/>
</dbReference>
<evidence type="ECO:0000256" key="3">
    <source>
        <dbReference type="ARBA" id="ARBA00022490"/>
    </source>
</evidence>
<feature type="region of interest" description="Disordered" evidence="6">
    <location>
        <begin position="177"/>
        <end position="218"/>
    </location>
</feature>
<keyword evidence="5" id="KW-0206">Cytoskeleton</keyword>
<evidence type="ECO:0000256" key="1">
    <source>
        <dbReference type="ARBA" id="ARBA00004245"/>
    </source>
</evidence>
<dbReference type="InterPro" id="IPR040457">
    <property type="entry name" value="GCP_C"/>
</dbReference>
<feature type="region of interest" description="Disordered" evidence="6">
    <location>
        <begin position="261"/>
        <end position="285"/>
    </location>
</feature>
<name>A0ABQ8JUY5_DERPT</name>
<evidence type="ECO:0000259" key="7">
    <source>
        <dbReference type="Pfam" id="PF04130"/>
    </source>
</evidence>
<dbReference type="Pfam" id="PF04130">
    <property type="entry name" value="GCP_C_terminal"/>
    <property type="match status" value="1"/>
</dbReference>